<dbReference type="PIRSF" id="PIRSF006325">
    <property type="entry name" value="MeTrfase_bac"/>
    <property type="match status" value="1"/>
</dbReference>
<dbReference type="AlphaFoldDB" id="A0A1M7YAZ4"/>
<comment type="caution">
    <text evidence="3">Lacks conserved residue(s) required for the propagation of feature annotation.</text>
</comment>
<keyword evidence="2 3" id="KW-0949">S-adenosyl-L-methionine</keyword>
<feature type="binding site" evidence="3 4">
    <location>
        <position position="141"/>
    </location>
    <ligand>
        <name>S-adenosyl-L-methionine</name>
        <dbReference type="ChEBI" id="CHEBI:59789"/>
    </ligand>
</feature>
<dbReference type="PANTHER" id="PTHR43861">
    <property type="entry name" value="TRANS-ACONITATE 2-METHYLTRANSFERASE-RELATED"/>
    <property type="match status" value="1"/>
</dbReference>
<dbReference type="GO" id="GO:0032259">
    <property type="term" value="P:methylation"/>
    <property type="evidence" value="ECO:0007669"/>
    <property type="project" value="UniProtKB-KW"/>
</dbReference>
<dbReference type="InterPro" id="IPR029063">
    <property type="entry name" value="SAM-dependent_MTases_sf"/>
</dbReference>
<dbReference type="Pfam" id="PF13649">
    <property type="entry name" value="Methyltransf_25"/>
    <property type="match status" value="1"/>
</dbReference>
<dbReference type="NCBIfam" id="TIGR00740">
    <property type="entry name" value="carboxy-S-adenosyl-L-methionine synthase CmoA"/>
    <property type="match status" value="1"/>
</dbReference>
<evidence type="ECO:0000256" key="2">
    <source>
        <dbReference type="ARBA" id="ARBA00022691"/>
    </source>
</evidence>
<dbReference type="EMBL" id="FRFE01000015">
    <property type="protein sequence ID" value="SHO49726.1"/>
    <property type="molecule type" value="Genomic_DNA"/>
</dbReference>
<dbReference type="InterPro" id="IPR041698">
    <property type="entry name" value="Methyltransf_25"/>
</dbReference>
<dbReference type="CDD" id="cd02440">
    <property type="entry name" value="AdoMet_MTases"/>
    <property type="match status" value="1"/>
</dbReference>
<evidence type="ECO:0000259" key="5">
    <source>
        <dbReference type="Pfam" id="PF13649"/>
    </source>
</evidence>
<feature type="binding site" evidence="3 4">
    <location>
        <begin position="126"/>
        <end position="127"/>
    </location>
    <ligand>
        <name>S-adenosyl-L-methionine</name>
        <dbReference type="ChEBI" id="CHEBI:59789"/>
    </ligand>
</feature>
<keyword evidence="6" id="KW-0489">Methyltransferase</keyword>
<feature type="binding site" evidence="3 4">
    <location>
        <position position="48"/>
    </location>
    <ligand>
        <name>S-adenosyl-L-methionine</name>
        <dbReference type="ChEBI" id="CHEBI:59789"/>
    </ligand>
</feature>
<keyword evidence="7" id="KW-1185">Reference proteome</keyword>
<reference evidence="6 7" key="1">
    <citation type="submission" date="2016-12" db="EMBL/GenBank/DDBJ databases">
        <authorList>
            <person name="Song W.-J."/>
            <person name="Kurnit D.M."/>
        </authorList>
    </citation>
    <scope>NUCLEOTIDE SEQUENCE [LARGE SCALE GENOMIC DNA]</scope>
    <source>
        <strain evidence="6 7">DSM 18488</strain>
    </source>
</reference>
<evidence type="ECO:0000313" key="6">
    <source>
        <dbReference type="EMBL" id="SHO49726.1"/>
    </source>
</evidence>
<dbReference type="GO" id="GO:0016743">
    <property type="term" value="F:carboxyl- or carbamoyltransferase activity"/>
    <property type="evidence" value="ECO:0007669"/>
    <property type="project" value="UniProtKB-UniRule"/>
</dbReference>
<dbReference type="RefSeq" id="WP_234981185.1">
    <property type="nucleotide sequence ID" value="NZ_FRFE01000015.1"/>
</dbReference>
<keyword evidence="1 3" id="KW-0808">Transferase</keyword>
<proteinExistence type="inferred from homology"/>
<dbReference type="EC" id="2.1.3.-" evidence="3"/>
<sequence>MVSEVKQEMVRPLRDTLFSVDTVQEDFVFNERVVEVFDDMLDRSVPFYREVISSSARLLDSYLHSGDTVYDLGCSTGTTLLEFCRLLEDKGLHFVGIDSSGPMLEKAQLKAELYRKQESIRFIEEDITDMHHPDAGAFILNYTLQFIRPLRREAFLRNLHSSLRPGGILLLSEKIISHDQRLNREFIDIYHQFKKARGYSELEIAKKREALENVLIPFSIEENRSMLKQIGFTTVETYFQWFNFTSLIAVKAS</sequence>
<dbReference type="GO" id="GO:1904047">
    <property type="term" value="F:S-adenosyl-L-methionine binding"/>
    <property type="evidence" value="ECO:0007669"/>
    <property type="project" value="UniProtKB-UniRule"/>
</dbReference>
<comment type="catalytic activity">
    <reaction evidence="3">
        <text>prephenate + S-adenosyl-L-methionine = carboxy-S-adenosyl-L-methionine + 3-phenylpyruvate + H2O</text>
        <dbReference type="Rhea" id="RHEA:51692"/>
        <dbReference type="ChEBI" id="CHEBI:15377"/>
        <dbReference type="ChEBI" id="CHEBI:18005"/>
        <dbReference type="ChEBI" id="CHEBI:29934"/>
        <dbReference type="ChEBI" id="CHEBI:59789"/>
        <dbReference type="ChEBI" id="CHEBI:134278"/>
    </reaction>
</comment>
<evidence type="ECO:0000313" key="7">
    <source>
        <dbReference type="Proteomes" id="UP000184603"/>
    </source>
</evidence>
<evidence type="ECO:0000256" key="4">
    <source>
        <dbReference type="PIRSR" id="PIRSR006325-1"/>
    </source>
</evidence>
<protein>
    <recommendedName>
        <fullName evidence="3">Carboxy-S-adenosyl-L-methionine synthase</fullName>
        <shortName evidence="3">Cx-SAM synthase</shortName>
        <ecNumber evidence="3">2.1.3.-</ecNumber>
    </recommendedName>
</protein>
<comment type="similarity">
    <text evidence="3">Belongs to the class I-like SAM-binding methyltransferase superfamily. Cx-SAM synthase family.</text>
</comment>
<dbReference type="HAMAP" id="MF_01589">
    <property type="entry name" value="Cx_SAM_synthase"/>
    <property type="match status" value="1"/>
</dbReference>
<evidence type="ECO:0000256" key="1">
    <source>
        <dbReference type="ARBA" id="ARBA00022679"/>
    </source>
</evidence>
<name>A0A1M7YAZ4_9BACT</name>
<comment type="function">
    <text evidence="3">Catalyzes the conversion of S-adenosyl-L-methionine (SAM) to carboxy-S-adenosyl-L-methionine (Cx-SAM).</text>
</comment>
<organism evidence="6 7">
    <name type="scientific">Desulfopila aestuarii DSM 18488</name>
    <dbReference type="NCBI Taxonomy" id="1121416"/>
    <lineage>
        <taxon>Bacteria</taxon>
        <taxon>Pseudomonadati</taxon>
        <taxon>Thermodesulfobacteriota</taxon>
        <taxon>Desulfobulbia</taxon>
        <taxon>Desulfobulbales</taxon>
        <taxon>Desulfocapsaceae</taxon>
        <taxon>Desulfopila</taxon>
    </lineage>
</organism>
<gene>
    <name evidence="3" type="primary">cmoA</name>
    <name evidence="6" type="ORF">SAMN02745220_03050</name>
</gene>
<dbReference type="Gene3D" id="3.40.50.150">
    <property type="entry name" value="Vaccinia Virus protein VP39"/>
    <property type="match status" value="1"/>
</dbReference>
<dbReference type="SUPFAM" id="SSF53335">
    <property type="entry name" value="S-adenosyl-L-methionine-dependent methyltransferases"/>
    <property type="match status" value="1"/>
</dbReference>
<dbReference type="GO" id="GO:0002098">
    <property type="term" value="P:tRNA wobble uridine modification"/>
    <property type="evidence" value="ECO:0007669"/>
    <property type="project" value="InterPro"/>
</dbReference>
<feature type="binding site" evidence="3 4">
    <location>
        <begin position="73"/>
        <end position="75"/>
    </location>
    <ligand>
        <name>S-adenosyl-L-methionine</name>
        <dbReference type="ChEBI" id="CHEBI:59789"/>
    </ligand>
</feature>
<dbReference type="Proteomes" id="UP000184603">
    <property type="component" value="Unassembled WGS sequence"/>
</dbReference>
<dbReference type="GO" id="GO:0008168">
    <property type="term" value="F:methyltransferase activity"/>
    <property type="evidence" value="ECO:0007669"/>
    <property type="project" value="UniProtKB-KW"/>
</dbReference>
<accession>A0A1M7YAZ4</accession>
<dbReference type="PANTHER" id="PTHR43861:SF2">
    <property type="entry name" value="CARBOXY-S-ADENOSYL-L-METHIONINE SYNTHASE"/>
    <property type="match status" value="1"/>
</dbReference>
<evidence type="ECO:0000256" key="3">
    <source>
        <dbReference type="HAMAP-Rule" id="MF_01589"/>
    </source>
</evidence>
<dbReference type="InterPro" id="IPR005271">
    <property type="entry name" value="CmoA"/>
</dbReference>
<feature type="binding site" evidence="3">
    <location>
        <position position="208"/>
    </location>
    <ligand>
        <name>S-adenosyl-L-methionine</name>
        <dbReference type="ChEBI" id="CHEBI:59789"/>
    </ligand>
</feature>
<feature type="domain" description="Methyltransferase" evidence="5">
    <location>
        <begin position="69"/>
        <end position="167"/>
    </location>
</feature>
<dbReference type="STRING" id="1121416.SAMN02745220_03050"/>